<dbReference type="Pfam" id="PF14226">
    <property type="entry name" value="DIOX_N"/>
    <property type="match status" value="1"/>
</dbReference>
<gene>
    <name evidence="6" type="ORF">D9757_009991</name>
</gene>
<feature type="domain" description="Fe2OG dioxygenase" evidence="5">
    <location>
        <begin position="257"/>
        <end position="361"/>
    </location>
</feature>
<dbReference type="PANTHER" id="PTHR47991">
    <property type="entry name" value="OXOGLUTARATE/IRON-DEPENDENT DIOXYGENASE"/>
    <property type="match status" value="1"/>
</dbReference>
<dbReference type="OrthoDB" id="406156at2759"/>
<protein>
    <recommendedName>
        <fullName evidence="5">Fe2OG dioxygenase domain-containing protein</fullName>
    </recommendedName>
</protein>
<evidence type="ECO:0000256" key="1">
    <source>
        <dbReference type="ARBA" id="ARBA00008056"/>
    </source>
</evidence>
<dbReference type="Proteomes" id="UP000518752">
    <property type="component" value="Unassembled WGS sequence"/>
</dbReference>
<dbReference type="PRINTS" id="PR00682">
    <property type="entry name" value="IPNSYNTHASE"/>
</dbReference>
<dbReference type="AlphaFoldDB" id="A0A8H5LVE0"/>
<keyword evidence="2 4" id="KW-0479">Metal-binding</keyword>
<dbReference type="EMBL" id="JAACJN010000116">
    <property type="protein sequence ID" value="KAF5371420.1"/>
    <property type="molecule type" value="Genomic_DNA"/>
</dbReference>
<comment type="caution">
    <text evidence="6">The sequence shown here is derived from an EMBL/GenBank/DDBJ whole genome shotgun (WGS) entry which is preliminary data.</text>
</comment>
<evidence type="ECO:0000256" key="2">
    <source>
        <dbReference type="ARBA" id="ARBA00022723"/>
    </source>
</evidence>
<evidence type="ECO:0000259" key="5">
    <source>
        <dbReference type="PROSITE" id="PS51471"/>
    </source>
</evidence>
<reference evidence="6 7" key="1">
    <citation type="journal article" date="2020" name="ISME J.">
        <title>Uncovering the hidden diversity of litter-decomposition mechanisms in mushroom-forming fungi.</title>
        <authorList>
            <person name="Floudas D."/>
            <person name="Bentzer J."/>
            <person name="Ahren D."/>
            <person name="Johansson T."/>
            <person name="Persson P."/>
            <person name="Tunlid A."/>
        </authorList>
    </citation>
    <scope>NUCLEOTIDE SEQUENCE [LARGE SCALE GENOMIC DNA]</scope>
    <source>
        <strain evidence="6 7">CBS 406.79</strain>
    </source>
</reference>
<accession>A0A8H5LVE0</accession>
<dbReference type="InterPro" id="IPR050295">
    <property type="entry name" value="Plant_2OG-oxidoreductases"/>
</dbReference>
<comment type="similarity">
    <text evidence="1 4">Belongs to the iron/ascorbate-dependent oxidoreductase family.</text>
</comment>
<dbReference type="SUPFAM" id="SSF51197">
    <property type="entry name" value="Clavaminate synthase-like"/>
    <property type="match status" value="1"/>
</dbReference>
<evidence type="ECO:0000313" key="6">
    <source>
        <dbReference type="EMBL" id="KAF5371420.1"/>
    </source>
</evidence>
<dbReference type="GO" id="GO:0016491">
    <property type="term" value="F:oxidoreductase activity"/>
    <property type="evidence" value="ECO:0007669"/>
    <property type="project" value="UniProtKB-KW"/>
</dbReference>
<name>A0A8H5LVE0_9AGAR</name>
<keyword evidence="7" id="KW-1185">Reference proteome</keyword>
<dbReference type="InterPro" id="IPR026992">
    <property type="entry name" value="DIOX_N"/>
</dbReference>
<dbReference type="InterPro" id="IPR044861">
    <property type="entry name" value="IPNS-like_FE2OG_OXY"/>
</dbReference>
<dbReference type="InterPro" id="IPR005123">
    <property type="entry name" value="Oxoglu/Fe-dep_dioxygenase_dom"/>
</dbReference>
<dbReference type="Pfam" id="PF03171">
    <property type="entry name" value="2OG-FeII_Oxy"/>
    <property type="match status" value="1"/>
</dbReference>
<sequence length="421" mass="48017">MVLSRPFSAVHLPPSLNFCVCFVKVQSYFISTMPSTSSTQFTFWRRFLSPLIKPRFKRSSGATLPEYVPPPPTNEQLEWADLAIIDLSKAETPEGRSALAQEVVEAMNSQGFFYVINHGYTIEQTRRIFSIANMTFDDVDGGEKKKYTGKSPAVYEGYKPRHTWQIEQGVTDEIEHYNVNHDVYKKDHPSALRPHLDEIDKFARHNHTHILTTILRLMATGMELPEDTFVNMHRFDVAGESSGGYYLFFTAPFLLDNFIAVRFMKYYPRTTEKTNVYLKGHTDIGSITILWSQPISGLQIFQKDSVWRNIKHIENALVVNSGDVMRALSGGFYKPTIHRVIQPPKDQAALERLGVFYFAMAADDVKLASVLESEENGSAPMMGEWRRERTEKYGTGSMRPSSKEDLVEEEVILGVVVKEYN</sequence>
<evidence type="ECO:0000313" key="7">
    <source>
        <dbReference type="Proteomes" id="UP000518752"/>
    </source>
</evidence>
<evidence type="ECO:0000256" key="3">
    <source>
        <dbReference type="ARBA" id="ARBA00023004"/>
    </source>
</evidence>
<keyword evidence="3 4" id="KW-0408">Iron</keyword>
<proteinExistence type="inferred from homology"/>
<evidence type="ECO:0000256" key="4">
    <source>
        <dbReference type="RuleBase" id="RU003682"/>
    </source>
</evidence>
<dbReference type="GO" id="GO:0046872">
    <property type="term" value="F:metal ion binding"/>
    <property type="evidence" value="ECO:0007669"/>
    <property type="project" value="UniProtKB-KW"/>
</dbReference>
<keyword evidence="4" id="KW-0560">Oxidoreductase</keyword>
<dbReference type="InterPro" id="IPR027443">
    <property type="entry name" value="IPNS-like_sf"/>
</dbReference>
<dbReference type="PROSITE" id="PS51471">
    <property type="entry name" value="FE2OG_OXY"/>
    <property type="match status" value="1"/>
</dbReference>
<organism evidence="6 7">
    <name type="scientific">Collybiopsis confluens</name>
    <dbReference type="NCBI Taxonomy" id="2823264"/>
    <lineage>
        <taxon>Eukaryota</taxon>
        <taxon>Fungi</taxon>
        <taxon>Dikarya</taxon>
        <taxon>Basidiomycota</taxon>
        <taxon>Agaricomycotina</taxon>
        <taxon>Agaricomycetes</taxon>
        <taxon>Agaricomycetidae</taxon>
        <taxon>Agaricales</taxon>
        <taxon>Marasmiineae</taxon>
        <taxon>Omphalotaceae</taxon>
        <taxon>Collybiopsis</taxon>
    </lineage>
</organism>
<dbReference type="Gene3D" id="2.60.120.330">
    <property type="entry name" value="B-lactam Antibiotic, Isopenicillin N Synthase, Chain"/>
    <property type="match status" value="1"/>
</dbReference>